<dbReference type="RefSeq" id="XP_003890478.1">
    <property type="nucleotide sequence ID" value="XM_003890429.1"/>
</dbReference>
<evidence type="ECO:0000259" key="1">
    <source>
        <dbReference type="Pfam" id="PF14214"/>
    </source>
</evidence>
<organism evidence="3 4">
    <name type="scientific">Puccinia graminis f. sp. tritici (strain CRL 75-36-700-3 / race SCCL)</name>
    <name type="common">Black stem rust fungus</name>
    <dbReference type="NCBI Taxonomy" id="418459"/>
    <lineage>
        <taxon>Eukaryota</taxon>
        <taxon>Fungi</taxon>
        <taxon>Dikarya</taxon>
        <taxon>Basidiomycota</taxon>
        <taxon>Pucciniomycotina</taxon>
        <taxon>Pucciniomycetes</taxon>
        <taxon>Pucciniales</taxon>
        <taxon>Pucciniaceae</taxon>
        <taxon>Puccinia</taxon>
    </lineage>
</organism>
<dbReference type="InterPro" id="IPR027417">
    <property type="entry name" value="P-loop_NTPase"/>
</dbReference>
<dbReference type="Proteomes" id="UP000008783">
    <property type="component" value="Unassembled WGS sequence"/>
</dbReference>
<evidence type="ECO:0000313" key="3">
    <source>
        <dbReference type="EMBL" id="EHS64322.1"/>
    </source>
</evidence>
<dbReference type="InParanoid" id="H6QPT5"/>
<dbReference type="AlphaFoldDB" id="H6QPT5"/>
<keyword evidence="4" id="KW-1185">Reference proteome</keyword>
<name>H6QPT5_PUCGT</name>
<dbReference type="Pfam" id="PF21530">
    <property type="entry name" value="Pif1_2B_dom"/>
    <property type="match status" value="1"/>
</dbReference>
<accession>H6QPT5</accession>
<dbReference type="STRING" id="418459.H6QPT5"/>
<evidence type="ECO:0000259" key="2">
    <source>
        <dbReference type="Pfam" id="PF21530"/>
    </source>
</evidence>
<dbReference type="PANTHER" id="PTHR10492:SF57">
    <property type="entry name" value="ATP-DEPENDENT DNA HELICASE"/>
    <property type="match status" value="1"/>
</dbReference>
<dbReference type="CDD" id="cd18809">
    <property type="entry name" value="SF1_C_RecD"/>
    <property type="match status" value="1"/>
</dbReference>
<reference evidence="4" key="1">
    <citation type="journal article" date="2011" name="Proc. Natl. Acad. Sci. U.S.A.">
        <title>Obligate biotrophy features unraveled by the genomic analysis of rust fungi.</title>
        <authorList>
            <person name="Duplessis S."/>
            <person name="Cuomo C.A."/>
            <person name="Lin Y.-C."/>
            <person name="Aerts A."/>
            <person name="Tisserant E."/>
            <person name="Veneault-Fourrey C."/>
            <person name="Joly D.L."/>
            <person name="Hacquard S."/>
            <person name="Amselem J."/>
            <person name="Cantarel B.L."/>
            <person name="Chiu R."/>
            <person name="Coutinho P.M."/>
            <person name="Feau N."/>
            <person name="Field M."/>
            <person name="Frey P."/>
            <person name="Gelhaye E."/>
            <person name="Goldberg J."/>
            <person name="Grabherr M.G."/>
            <person name="Kodira C.D."/>
            <person name="Kohler A."/>
            <person name="Kuees U."/>
            <person name="Lindquist E.A."/>
            <person name="Lucas S.M."/>
            <person name="Mago R."/>
            <person name="Mauceli E."/>
            <person name="Morin E."/>
            <person name="Murat C."/>
            <person name="Pangilinan J.L."/>
            <person name="Park R."/>
            <person name="Pearson M."/>
            <person name="Quesneville H."/>
            <person name="Rouhier N."/>
            <person name="Sakthikumar S."/>
            <person name="Salamov A.A."/>
            <person name="Schmutz J."/>
            <person name="Selles B."/>
            <person name="Shapiro H."/>
            <person name="Tanguay P."/>
            <person name="Tuskan G.A."/>
            <person name="Henrissat B."/>
            <person name="Van de Peer Y."/>
            <person name="Rouze P."/>
            <person name="Ellis J.G."/>
            <person name="Dodds P.N."/>
            <person name="Schein J.E."/>
            <person name="Zhong S."/>
            <person name="Hamelin R.C."/>
            <person name="Grigoriev I.V."/>
            <person name="Szabo L.J."/>
            <person name="Martin F."/>
        </authorList>
    </citation>
    <scope>NUCLEOTIDE SEQUENCE [LARGE SCALE GENOMIC DNA]</scope>
    <source>
        <strain evidence="4">CRL 75-36-700-3 / race SCCL</strain>
    </source>
</reference>
<dbReference type="GeneID" id="13542599"/>
<dbReference type="PANTHER" id="PTHR10492">
    <property type="match status" value="1"/>
</dbReference>
<gene>
    <name evidence="3" type="ORF">PGTG_20933</name>
</gene>
<proteinExistence type="predicted"/>
<dbReference type="EMBL" id="DS178267">
    <property type="protein sequence ID" value="EHS64322.1"/>
    <property type="molecule type" value="Genomic_DNA"/>
</dbReference>
<dbReference type="HOGENOM" id="CLU_001324_0_3_1"/>
<sequence>MLDIKALAVPTAADNTEQKILGAFIWKIPHRLGACTIECRSCGALHWMEESAIVDRKLLNISFSSCCQKDKVTLPVVDDSYPGYPLSLQSLFMGETEESKNFLDLIRMYNNSISFTLLGAKVDSTVQGQKGIYVFRINGGLTHRISSIEPVEGSEPAYAQIFVVGEGGTEEAELRMNKAQGKGGARGRGSRLCVKNIKKLVDFLDSYNPYAVLYRCAQEVLQQTNAKTLALQGVQHPSGDPKRYNQPSVDEIAVVIHGDGDTIGERQIVLHRNDGLLDIISDVHSSYFPLRYPLFFPYGSQQWDNLYQAWTGRVNGRKVGSLEWFAFLLFERKEDFSPILAGRSLFQEFLVDMYVVVERSRLRFITFNQGKLKAAQYDKLISLIDGVAPSCGRRIILPSSFIGSPRYMRQLYQDSMAICRKYGPPSLFITMTANPRWKEIQDQLKPGQKAYDNPTVVARVFHLKSRELLHQLVKLNRLGKVVAYVLTIEFQKRGLPHIHLMLTLDEKDRPITPEKIDLLVNAEIPNKDDEPKLHSLISDFMLHGPCNGRACWTEKGCRLGFPKPLTPRTVTVDGTYPIYRQRENGPTIQKFTTQFDNGSVVPFNKYLSLMFECHINVEVPVSSSAIKYLYKYITKGHDRSYLKIQEEDETKAFVDARYISPPEAAWRLLKFSLSERYPAVTRLALHEDNEQLVYFDSEESAVGQIKSGSAENTMLTEFFRLNAENGRGADNQSARTLFYEDIPAYFSWSRSEKKWKPRKTKSEAVGRIYGISYLAGEKFYMRTLLLHRKNIVSHEDLKTVGNRIAGSYQEACNWLGLLVDDTLYHATLNEASFVRSGFQLSQLFAMICVHTPPSAPMQLFEDHYENMTDDIVRVDMKFRDSETLTLDERRLLGLARIDSMLHELGSNLQRCGLVTSAEESSFLMNIHGNEPIIESIELIRDRLVANLSRFNEDQLYIYTQVKRCLLARKGQLFYIDGPGVVASSGVAALLLKGAAVWREGPTGKEAKRNRAFARALLGIGEGRTNTQENDVIKPKHLHIMSFSTPQESRKALINFVYEHLATYAGRPPSENADYLQDRCILAPLIKDVAILNDEITAILPGIGFMSKSIDIPDPEGWNSLPEECLNTLSPPGLPEHRILLKVGMPIVIIRNLYIARGVCNGSRMIVKEVGEGFILVRPAYAMSINKSQGQTLACVGVLLETDCFAQGQLYVALSRVSNRRAACNLEGLAGGGEGYEGLALPLPQNEYQSF</sequence>
<evidence type="ECO:0000313" key="4">
    <source>
        <dbReference type="Proteomes" id="UP000008783"/>
    </source>
</evidence>
<dbReference type="VEuPathDB" id="FungiDB:PGTG_20933"/>
<dbReference type="SUPFAM" id="SSF52540">
    <property type="entry name" value="P-loop containing nucleoside triphosphate hydrolases"/>
    <property type="match status" value="1"/>
</dbReference>
<feature type="domain" description="Helitron helicase-like" evidence="1">
    <location>
        <begin position="324"/>
        <end position="502"/>
    </location>
</feature>
<dbReference type="OrthoDB" id="2505996at2759"/>
<protein>
    <submittedName>
        <fullName evidence="3">Uncharacterized protein</fullName>
    </submittedName>
</protein>
<dbReference type="Pfam" id="PF14214">
    <property type="entry name" value="Helitron_like_N"/>
    <property type="match status" value="1"/>
</dbReference>
<dbReference type="KEGG" id="pgr:PGTG_20933"/>
<dbReference type="InterPro" id="IPR049163">
    <property type="entry name" value="Pif1-like_2B_dom"/>
</dbReference>
<feature type="domain" description="DNA helicase Pif1-like 2B" evidence="2">
    <location>
        <begin position="1123"/>
        <end position="1167"/>
    </location>
</feature>
<dbReference type="InterPro" id="IPR025476">
    <property type="entry name" value="Helitron_helicase-like"/>
</dbReference>